<keyword evidence="2" id="KW-1185">Reference proteome</keyword>
<dbReference type="AlphaFoldDB" id="A0A847RYZ8"/>
<evidence type="ECO:0000313" key="2">
    <source>
        <dbReference type="Proteomes" id="UP000570474"/>
    </source>
</evidence>
<sequence>MYRLKEKQSECVIINESEDLLYIERQSSLWAVSKKDLTQQLLADNLKDCHTVYTLGGNPVLHCDGALTAILADGTQKVMGEGWFPNAQIGEDLLVTDRSVRPNQLLRLNAAGQEVWRQHIALGVQHIVQDDSLYYIKKDGPRVRPNVINRLSLATGEHRELIDLDPRYLSEVPDKDRYDHAFYQLMMASDKEVIAVVNGNKVIAVDVHTGDVTLELTHFTNRNGNLLPVDLSGPVDGGTYNGRRYILLGNMFASFDASSESLTMLQHPLKDTAGSGVYVYSCHLAKDRFHIKARMTEGSQHAINCIGIFDIAQEAATWITEVPMAPGATLRTAPYGNDQYLFVADSNNVLYIYERN</sequence>
<gene>
    <name evidence="1" type="ORF">HGH92_27115</name>
</gene>
<dbReference type="RefSeq" id="WP_168873947.1">
    <property type="nucleotide sequence ID" value="NZ_JABAIA010000003.1"/>
</dbReference>
<reference evidence="1 2" key="1">
    <citation type="submission" date="2020-04" db="EMBL/GenBank/DDBJ databases">
        <authorList>
            <person name="Yin C."/>
        </authorList>
    </citation>
    <scope>NUCLEOTIDE SEQUENCE [LARGE SCALE GENOMIC DNA]</scope>
    <source>
        <strain evidence="1 2">Ae27</strain>
    </source>
</reference>
<dbReference type="Proteomes" id="UP000570474">
    <property type="component" value="Unassembled WGS sequence"/>
</dbReference>
<name>A0A847RYZ8_9BACT</name>
<proteinExistence type="predicted"/>
<protein>
    <submittedName>
        <fullName evidence="1">Uncharacterized protein</fullName>
    </submittedName>
</protein>
<dbReference type="InterPro" id="IPR011047">
    <property type="entry name" value="Quinoprotein_ADH-like_sf"/>
</dbReference>
<evidence type="ECO:0000313" key="1">
    <source>
        <dbReference type="EMBL" id="NLR68006.1"/>
    </source>
</evidence>
<dbReference type="SUPFAM" id="SSF50998">
    <property type="entry name" value="Quinoprotein alcohol dehydrogenase-like"/>
    <property type="match status" value="1"/>
</dbReference>
<comment type="caution">
    <text evidence="1">The sequence shown here is derived from an EMBL/GenBank/DDBJ whole genome shotgun (WGS) entry which is preliminary data.</text>
</comment>
<dbReference type="EMBL" id="JABAIA010000003">
    <property type="protein sequence ID" value="NLR68006.1"/>
    <property type="molecule type" value="Genomic_DNA"/>
</dbReference>
<accession>A0A847RYZ8</accession>
<organism evidence="1 2">
    <name type="scientific">Chitinophaga varians</name>
    <dbReference type="NCBI Taxonomy" id="2202339"/>
    <lineage>
        <taxon>Bacteria</taxon>
        <taxon>Pseudomonadati</taxon>
        <taxon>Bacteroidota</taxon>
        <taxon>Chitinophagia</taxon>
        <taxon>Chitinophagales</taxon>
        <taxon>Chitinophagaceae</taxon>
        <taxon>Chitinophaga</taxon>
    </lineage>
</organism>